<gene>
    <name evidence="1" type="ORF">B0H17DRAFT_1144285</name>
</gene>
<evidence type="ECO:0000313" key="1">
    <source>
        <dbReference type="EMBL" id="KAJ7662498.1"/>
    </source>
</evidence>
<proteinExistence type="predicted"/>
<organism evidence="1 2">
    <name type="scientific">Mycena rosella</name>
    <name type="common">Pink bonnet</name>
    <name type="synonym">Agaricus rosellus</name>
    <dbReference type="NCBI Taxonomy" id="1033263"/>
    <lineage>
        <taxon>Eukaryota</taxon>
        <taxon>Fungi</taxon>
        <taxon>Dikarya</taxon>
        <taxon>Basidiomycota</taxon>
        <taxon>Agaricomycotina</taxon>
        <taxon>Agaricomycetes</taxon>
        <taxon>Agaricomycetidae</taxon>
        <taxon>Agaricales</taxon>
        <taxon>Marasmiineae</taxon>
        <taxon>Mycenaceae</taxon>
        <taxon>Mycena</taxon>
    </lineage>
</organism>
<evidence type="ECO:0000313" key="2">
    <source>
        <dbReference type="Proteomes" id="UP001221757"/>
    </source>
</evidence>
<reference evidence="1" key="1">
    <citation type="submission" date="2023-03" db="EMBL/GenBank/DDBJ databases">
        <title>Massive genome expansion in bonnet fungi (Mycena s.s.) driven by repeated elements and novel gene families across ecological guilds.</title>
        <authorList>
            <consortium name="Lawrence Berkeley National Laboratory"/>
            <person name="Harder C.B."/>
            <person name="Miyauchi S."/>
            <person name="Viragh M."/>
            <person name="Kuo A."/>
            <person name="Thoen E."/>
            <person name="Andreopoulos B."/>
            <person name="Lu D."/>
            <person name="Skrede I."/>
            <person name="Drula E."/>
            <person name="Henrissat B."/>
            <person name="Morin E."/>
            <person name="Kohler A."/>
            <person name="Barry K."/>
            <person name="LaButti K."/>
            <person name="Morin E."/>
            <person name="Salamov A."/>
            <person name="Lipzen A."/>
            <person name="Mereny Z."/>
            <person name="Hegedus B."/>
            <person name="Baldrian P."/>
            <person name="Stursova M."/>
            <person name="Weitz H."/>
            <person name="Taylor A."/>
            <person name="Grigoriev I.V."/>
            <person name="Nagy L.G."/>
            <person name="Martin F."/>
            <person name="Kauserud H."/>
        </authorList>
    </citation>
    <scope>NUCLEOTIDE SEQUENCE</scope>
    <source>
        <strain evidence="1">CBHHK067</strain>
    </source>
</reference>
<dbReference type="EMBL" id="JARKIE010000239">
    <property type="protein sequence ID" value="KAJ7662498.1"/>
    <property type="molecule type" value="Genomic_DNA"/>
</dbReference>
<comment type="caution">
    <text evidence="1">The sequence shown here is derived from an EMBL/GenBank/DDBJ whole genome shotgun (WGS) entry which is preliminary data.</text>
</comment>
<dbReference type="AlphaFoldDB" id="A0AAD7G334"/>
<protein>
    <submittedName>
        <fullName evidence="1">Uncharacterized protein</fullName>
    </submittedName>
</protein>
<accession>A0AAD7G334</accession>
<name>A0AAD7G334_MYCRO</name>
<keyword evidence="2" id="KW-1185">Reference proteome</keyword>
<sequence>MRRTAQDPLPIELWDLVVLKLDVQPVFILILATLCIAHYLLSAEVSAEFLATGTIDIDGHHLPALQLPCCAPPLKRLSCTGFAISAVLPSLKLVQEIVEISPELWDLTLGFSHHLFKGSSTDTTTSPEVLLAVLCSVMYTMSSKMAGPVVVIYPAVEAPRCGGNLDHWQGAELVHA</sequence>
<dbReference type="Proteomes" id="UP001221757">
    <property type="component" value="Unassembled WGS sequence"/>
</dbReference>